<sequence length="318" mass="35305">MADFLLLDGEKRVPTKRVDSVEALKPLLNESAWQIVKLLRRQESYPAEIAKKLGLNEQTVYYYVKQLKASGLIEVSRTEEKQGALAKFFRCNYDSFSLVASAENARKAEFTSSPGTAKQLEPALKEFLEPFITEGGRFDAKIVVGSPDPHGELKARARDGHLAVELAAFLGSLCNEINYPLIYLDTQIPSVEKENSNLILLGGPITNRLAEELNEHLSIRFASSGGQWLVKSKASDKEYAEDATGFIEKIRHPSYPNRAILVIAGKRNAGTRAAIIGLIKQTHEMAKPNKFDERLHARIVEGLDLDGDGIIDDVEIKE</sequence>
<dbReference type="NCBIfam" id="TIGR01564">
    <property type="entry name" value="S_layer_MJ"/>
    <property type="match status" value="1"/>
</dbReference>
<reference evidence="2" key="2">
    <citation type="submission" date="2021-05" db="EMBL/GenBank/DDBJ databases">
        <title>Protein family content uncovers lineage relationships and bacterial pathway maintenance mechanisms in DPANN archaea.</title>
        <authorList>
            <person name="Castelle C.J."/>
            <person name="Meheust R."/>
            <person name="Jaffe A.L."/>
            <person name="Seitz K."/>
            <person name="Gong X."/>
            <person name="Baker B.J."/>
            <person name="Banfield J.F."/>
        </authorList>
    </citation>
    <scope>NUCLEOTIDE SEQUENCE</scope>
    <source>
        <strain evidence="2">RIFCSPLOWO2_01_FULL_58_19</strain>
    </source>
</reference>
<name>A0A8T4LG28_9ARCH</name>
<protein>
    <submittedName>
        <fullName evidence="2">S-layer protein</fullName>
    </submittedName>
</protein>
<gene>
    <name evidence="2" type="ORF">J4203_06585</name>
</gene>
<dbReference type="Pfam" id="PF01022">
    <property type="entry name" value="HTH_5"/>
    <property type="match status" value="1"/>
</dbReference>
<evidence type="ECO:0000313" key="3">
    <source>
        <dbReference type="Proteomes" id="UP000678237"/>
    </source>
</evidence>
<dbReference type="Pfam" id="PF05124">
    <property type="entry name" value="S_layer_C"/>
    <property type="match status" value="1"/>
</dbReference>
<proteinExistence type="predicted"/>
<reference evidence="2" key="1">
    <citation type="submission" date="2021-03" db="EMBL/GenBank/DDBJ databases">
        <authorList>
            <person name="Jaffe A."/>
        </authorList>
    </citation>
    <scope>NUCLEOTIDE SEQUENCE</scope>
    <source>
        <strain evidence="2">RIFCSPLOWO2_01_FULL_58_19</strain>
    </source>
</reference>
<evidence type="ECO:0000259" key="1">
    <source>
        <dbReference type="SMART" id="SM00418"/>
    </source>
</evidence>
<dbReference type="InterPro" id="IPR018247">
    <property type="entry name" value="EF_Hand_1_Ca_BS"/>
</dbReference>
<accession>A0A8T4LG28</accession>
<organism evidence="2 3">
    <name type="scientific">Candidatus Iainarchaeum sp</name>
    <dbReference type="NCBI Taxonomy" id="3101447"/>
    <lineage>
        <taxon>Archaea</taxon>
        <taxon>Candidatus Iainarchaeota</taxon>
        <taxon>Candidatus Iainarchaeia</taxon>
        <taxon>Candidatus Iainarchaeales</taxon>
        <taxon>Candidatus Iainarchaeaceae</taxon>
        <taxon>Candidatus Iainarchaeum</taxon>
    </lineage>
</organism>
<dbReference type="SUPFAM" id="SSF46785">
    <property type="entry name" value="Winged helix' DNA-binding domain"/>
    <property type="match status" value="1"/>
</dbReference>
<dbReference type="Gene3D" id="1.10.10.10">
    <property type="entry name" value="Winged helix-like DNA-binding domain superfamily/Winged helix DNA-binding domain"/>
    <property type="match status" value="1"/>
</dbReference>
<evidence type="ECO:0000313" key="2">
    <source>
        <dbReference type="EMBL" id="MBS3063500.1"/>
    </source>
</evidence>
<dbReference type="InterPro" id="IPR022651">
    <property type="entry name" value="S_layer_C"/>
</dbReference>
<feature type="domain" description="HTH arsR-type" evidence="1">
    <location>
        <begin position="22"/>
        <end position="107"/>
    </location>
</feature>
<dbReference type="AlphaFoldDB" id="A0A8T4LG28"/>
<dbReference type="Proteomes" id="UP000678237">
    <property type="component" value="Unassembled WGS sequence"/>
</dbReference>
<dbReference type="CDD" id="cd00090">
    <property type="entry name" value="HTH_ARSR"/>
    <property type="match status" value="1"/>
</dbReference>
<dbReference type="EMBL" id="JAGVWE010000005">
    <property type="protein sequence ID" value="MBS3063500.1"/>
    <property type="molecule type" value="Genomic_DNA"/>
</dbReference>
<dbReference type="InterPro" id="IPR001845">
    <property type="entry name" value="HTH_ArsR_DNA-bd_dom"/>
</dbReference>
<dbReference type="SMART" id="SM00418">
    <property type="entry name" value="HTH_ARSR"/>
    <property type="match status" value="1"/>
</dbReference>
<dbReference type="GO" id="GO:0003700">
    <property type="term" value="F:DNA-binding transcription factor activity"/>
    <property type="evidence" value="ECO:0007669"/>
    <property type="project" value="InterPro"/>
</dbReference>
<comment type="caution">
    <text evidence="2">The sequence shown here is derived from an EMBL/GenBank/DDBJ whole genome shotgun (WGS) entry which is preliminary data.</text>
</comment>
<dbReference type="InterPro" id="IPR036390">
    <property type="entry name" value="WH_DNA-bd_sf"/>
</dbReference>
<dbReference type="InterPro" id="IPR006454">
    <property type="entry name" value="S_layer_MJ"/>
</dbReference>
<dbReference type="InterPro" id="IPR036388">
    <property type="entry name" value="WH-like_DNA-bd_sf"/>
</dbReference>
<dbReference type="InterPro" id="IPR011991">
    <property type="entry name" value="ArsR-like_HTH"/>
</dbReference>
<dbReference type="PROSITE" id="PS00018">
    <property type="entry name" value="EF_HAND_1"/>
    <property type="match status" value="1"/>
</dbReference>